<keyword evidence="9" id="KW-0443">Lipid metabolism</keyword>
<sequence length="619" mass="69503">MYEGSPPNTAQRLQLLVEHLSPPSSSSTSERRTLSPSETLIVRTNSEIKWNGHGYRDTYFEFDDKGTASLTGFRYSKYSSKEFHDLRPWLEQTLRINLKTTLPSQPTMPSIHSPVVNHEFYDMIKPYGIQISFSEQDRLCHGHGRSTSDIYRLRYSNIARLPDAVIWPESHEQVETIVCASQNCNVGLIPYGGGSNDVNALECPVEEDRRMIVVLDMRQMNRILGLSKENMFVTVEAGAVAKDLEKELRKDGFTLGWGAESVEFSTLGSLTARRSSGIEKKFYDFTKSIIEIQMVTPAGTVQHASTTPPPPTTVGPSLLHIFLGSEGTLGVITSLTLKIYRLIPHRRVVSLYFPTFQTGLLFLREITQRNVVKLVGARMVDEVGLDLVQAFNTQAPNLTSIFKDVIKRYYWKKVKNLVRGKMCLAAIILESEDVGKLQVYEQRVIGVAEKFGGVDGGWEIGDHVFSISQTLPYLRDFLMDYYVISDSLDTTISWSHVQELSENVKNTIKATCRAQSAKASPWVAVRVDTVYDTGVSLTFMYGFNFWNLSDPHGALLRVEQAAMVEILKLRGSVSHHTTGIGKRKKEMFIESSSETSLAVLKSVKKTLDPSNVFCVQNLI</sequence>
<organism evidence="11 12">
    <name type="scientific">Paraglomus brasilianum</name>
    <dbReference type="NCBI Taxonomy" id="144538"/>
    <lineage>
        <taxon>Eukaryota</taxon>
        <taxon>Fungi</taxon>
        <taxon>Fungi incertae sedis</taxon>
        <taxon>Mucoromycota</taxon>
        <taxon>Glomeromycotina</taxon>
        <taxon>Glomeromycetes</taxon>
        <taxon>Paraglomerales</taxon>
        <taxon>Paraglomeraceae</taxon>
        <taxon>Paraglomus</taxon>
    </lineage>
</organism>
<dbReference type="Gene3D" id="3.30.160.650">
    <property type="match status" value="1"/>
</dbReference>
<dbReference type="InterPro" id="IPR025650">
    <property type="entry name" value="Alkyl-DHAP_Synthase"/>
</dbReference>
<proteinExistence type="inferred from homology"/>
<dbReference type="InterPro" id="IPR016166">
    <property type="entry name" value="FAD-bd_PCMH"/>
</dbReference>
<dbReference type="Gene3D" id="3.30.43.10">
    <property type="entry name" value="Uridine Diphospho-n-acetylenolpyruvylglucosamine Reductase, domain 2"/>
    <property type="match status" value="1"/>
</dbReference>
<dbReference type="InterPro" id="IPR004113">
    <property type="entry name" value="FAD-bd_oxidored_4_C"/>
</dbReference>
<accession>A0A9N9GA59</accession>
<evidence type="ECO:0000313" key="11">
    <source>
        <dbReference type="EMBL" id="CAG8587715.1"/>
    </source>
</evidence>
<name>A0A9N9GA59_9GLOM</name>
<dbReference type="Gene3D" id="1.10.45.10">
    <property type="entry name" value="Vanillyl-alcohol Oxidase, Chain A, domain 4"/>
    <property type="match status" value="1"/>
</dbReference>
<reference evidence="11" key="1">
    <citation type="submission" date="2021-06" db="EMBL/GenBank/DDBJ databases">
        <authorList>
            <person name="Kallberg Y."/>
            <person name="Tangrot J."/>
            <person name="Rosling A."/>
        </authorList>
    </citation>
    <scope>NUCLEOTIDE SEQUENCE</scope>
    <source>
        <strain evidence="11">BR232B</strain>
    </source>
</reference>
<dbReference type="GO" id="GO:0008609">
    <property type="term" value="F:alkylglycerone-phosphate synthase activity"/>
    <property type="evidence" value="ECO:0007669"/>
    <property type="project" value="UniProtKB-EC"/>
</dbReference>
<evidence type="ECO:0000313" key="12">
    <source>
        <dbReference type="Proteomes" id="UP000789739"/>
    </source>
</evidence>
<dbReference type="InterPro" id="IPR006094">
    <property type="entry name" value="Oxid_FAD_bind_N"/>
</dbReference>
<keyword evidence="9" id="KW-0808">Transferase</keyword>
<feature type="binding site" evidence="7">
    <location>
        <begin position="326"/>
        <end position="332"/>
    </location>
    <ligand>
        <name>FAD</name>
        <dbReference type="ChEBI" id="CHEBI:57692"/>
    </ligand>
</feature>
<evidence type="ECO:0000256" key="8">
    <source>
        <dbReference type="PIRSR" id="PIRSR625650-4"/>
    </source>
</evidence>
<dbReference type="InterPro" id="IPR036318">
    <property type="entry name" value="FAD-bd_PCMH-like_sf"/>
</dbReference>
<dbReference type="PROSITE" id="PS51387">
    <property type="entry name" value="FAD_PCMH"/>
    <property type="match status" value="1"/>
</dbReference>
<dbReference type="GO" id="GO:0071949">
    <property type="term" value="F:FAD binding"/>
    <property type="evidence" value="ECO:0007669"/>
    <property type="project" value="InterPro"/>
</dbReference>
<dbReference type="AlphaFoldDB" id="A0A9N9GA59"/>
<evidence type="ECO:0000256" key="1">
    <source>
        <dbReference type="ARBA" id="ARBA00004670"/>
    </source>
</evidence>
<dbReference type="OrthoDB" id="7786253at2759"/>
<comment type="pathway">
    <text evidence="1 9">Glycerolipid metabolism; ether lipid biosynthesis.</text>
</comment>
<dbReference type="InterPro" id="IPR016167">
    <property type="entry name" value="FAD-bd_PCMH_sub1"/>
</dbReference>
<dbReference type="InterPro" id="IPR016169">
    <property type="entry name" value="FAD-bd_PCMH_sub2"/>
</dbReference>
<dbReference type="Gene3D" id="3.30.300.330">
    <property type="match status" value="1"/>
</dbReference>
<dbReference type="EC" id="2.5.1.26" evidence="3 9"/>
<keyword evidence="5 7" id="KW-0274">FAD</keyword>
<dbReference type="GO" id="GO:0008610">
    <property type="term" value="P:lipid biosynthetic process"/>
    <property type="evidence" value="ECO:0007669"/>
    <property type="project" value="InterPro"/>
</dbReference>
<evidence type="ECO:0000256" key="3">
    <source>
        <dbReference type="ARBA" id="ARBA00012385"/>
    </source>
</evidence>
<dbReference type="Proteomes" id="UP000789739">
    <property type="component" value="Unassembled WGS sequence"/>
</dbReference>
<keyword evidence="4 9" id="KW-0285">Flavoprotein</keyword>
<comment type="similarity">
    <text evidence="2 9">Belongs to the FAD-binding oxidoreductase/transferase type 4 family.</text>
</comment>
<evidence type="ECO:0000256" key="6">
    <source>
        <dbReference type="PIRSR" id="PIRSR625650-2"/>
    </source>
</evidence>
<comment type="cofactor">
    <cofactor evidence="7 9">
        <name>FAD</name>
        <dbReference type="ChEBI" id="CHEBI:57692"/>
    </cofactor>
</comment>
<feature type="binding site" evidence="6">
    <location>
        <position position="475"/>
    </location>
    <ligand>
        <name>substrate</name>
    </ligand>
</feature>
<dbReference type="SUPFAM" id="SSF55103">
    <property type="entry name" value="FAD-linked oxidases, C-terminal domain"/>
    <property type="match status" value="1"/>
</dbReference>
<dbReference type="Gene3D" id="3.30.465.10">
    <property type="match status" value="1"/>
</dbReference>
<dbReference type="Pfam" id="PF01565">
    <property type="entry name" value="FAD_binding_4"/>
    <property type="match status" value="1"/>
</dbReference>
<protein>
    <recommendedName>
        <fullName evidence="3 9">Alkylglycerone-phosphate synthase</fullName>
        <shortName evidence="9">Alkyl-DHAP synthase</shortName>
        <ecNumber evidence="3 9">2.5.1.26</ecNumber>
    </recommendedName>
</protein>
<gene>
    <name evidence="11" type="ORF">PBRASI_LOCUS6956</name>
</gene>
<dbReference type="Pfam" id="PF02913">
    <property type="entry name" value="FAD-oxidase_C"/>
    <property type="match status" value="1"/>
</dbReference>
<evidence type="ECO:0000256" key="7">
    <source>
        <dbReference type="PIRSR" id="PIRSR625650-3"/>
    </source>
</evidence>
<keyword evidence="9" id="KW-0576">Peroxisome</keyword>
<feature type="domain" description="FAD-binding PCMH-type" evidence="10">
    <location>
        <begin position="158"/>
        <end position="342"/>
    </location>
</feature>
<dbReference type="Gene3D" id="3.30.70.3450">
    <property type="match status" value="1"/>
</dbReference>
<dbReference type="SUPFAM" id="SSF56176">
    <property type="entry name" value="FAD-binding/transporter-associated domain-like"/>
    <property type="match status" value="1"/>
</dbReference>
<dbReference type="EMBL" id="CAJVPI010000996">
    <property type="protein sequence ID" value="CAG8587715.1"/>
    <property type="molecule type" value="Genomic_DNA"/>
</dbReference>
<comment type="subcellular location">
    <subcellularLocation>
        <location evidence="9">Peroxisome</location>
    </subcellularLocation>
</comment>
<dbReference type="InterPro" id="IPR016164">
    <property type="entry name" value="FAD-linked_Oxase-like_C"/>
</dbReference>
<feature type="site" description="Important for enzyme activity" evidence="8">
    <location>
        <position position="378"/>
    </location>
</feature>
<keyword evidence="12" id="KW-1185">Reference proteome</keyword>
<evidence type="ECO:0000256" key="2">
    <source>
        <dbReference type="ARBA" id="ARBA00008000"/>
    </source>
</evidence>
<dbReference type="PANTHER" id="PTHR46568:SF1">
    <property type="entry name" value="ALKYLDIHYDROXYACETONEPHOSPHATE SYNTHASE, PEROXISOMAL"/>
    <property type="match status" value="1"/>
</dbReference>
<comment type="caution">
    <text evidence="11">The sequence shown here is derived from an EMBL/GenBank/DDBJ whole genome shotgun (WGS) entry which is preliminary data.</text>
</comment>
<comment type="catalytic activity">
    <reaction evidence="9">
        <text>a long chain fatty alcohol + a 1-acylglycerone 3-phosphate = a 1-O-alkylglycerone 3-phosphate + a long-chain fatty acid + H(+)</text>
        <dbReference type="Rhea" id="RHEA:36171"/>
        <dbReference type="ChEBI" id="CHEBI:15378"/>
        <dbReference type="ChEBI" id="CHEBI:17135"/>
        <dbReference type="ChEBI" id="CHEBI:57534"/>
        <dbReference type="ChEBI" id="CHEBI:57560"/>
        <dbReference type="ChEBI" id="CHEBI:73315"/>
        <dbReference type="EC" id="2.5.1.26"/>
    </reaction>
</comment>
<dbReference type="GO" id="GO:0005777">
    <property type="term" value="C:peroxisome"/>
    <property type="evidence" value="ECO:0007669"/>
    <property type="project" value="UniProtKB-SubCell"/>
</dbReference>
<evidence type="ECO:0000259" key="10">
    <source>
        <dbReference type="PROSITE" id="PS51387"/>
    </source>
</evidence>
<dbReference type="InterPro" id="IPR016171">
    <property type="entry name" value="Vanillyl_alc_oxidase_C-sub2"/>
</dbReference>
<evidence type="ECO:0000256" key="4">
    <source>
        <dbReference type="ARBA" id="ARBA00022630"/>
    </source>
</evidence>
<evidence type="ECO:0000256" key="5">
    <source>
        <dbReference type="ARBA" id="ARBA00022827"/>
    </source>
</evidence>
<dbReference type="PANTHER" id="PTHR46568">
    <property type="entry name" value="ALKYLDIHYDROXYACETONEPHOSPHATE SYNTHASE, PEROXISOMAL"/>
    <property type="match status" value="1"/>
</dbReference>
<comment type="subunit">
    <text evidence="9">Homodimer.</text>
</comment>
<evidence type="ECO:0000256" key="9">
    <source>
        <dbReference type="RuleBase" id="RU363113"/>
    </source>
</evidence>
<comment type="function">
    <text evidence="9">Catalyzes the exchange of an acyl for a long-chain alkyl group and the formation of the ether bond in the biosynthesis of ether phospholipids.</text>
</comment>
<keyword evidence="9" id="KW-0444">Lipid biosynthesis</keyword>